<feature type="region of interest" description="Disordered" evidence="1">
    <location>
        <begin position="1"/>
        <end position="305"/>
    </location>
</feature>
<organism evidence="2">
    <name type="scientific">freshwater metagenome</name>
    <dbReference type="NCBI Taxonomy" id="449393"/>
    <lineage>
        <taxon>unclassified sequences</taxon>
        <taxon>metagenomes</taxon>
        <taxon>ecological metagenomes</taxon>
    </lineage>
</organism>
<dbReference type="Gene3D" id="1.25.40.10">
    <property type="entry name" value="Tetratricopeptide repeat domain"/>
    <property type="match status" value="1"/>
</dbReference>
<reference evidence="2" key="1">
    <citation type="submission" date="2020-05" db="EMBL/GenBank/DDBJ databases">
        <authorList>
            <person name="Chiriac C."/>
            <person name="Salcher M."/>
            <person name="Ghai R."/>
            <person name="Kavagutti S V."/>
        </authorList>
    </citation>
    <scope>NUCLEOTIDE SEQUENCE</scope>
</reference>
<evidence type="ECO:0000313" key="2">
    <source>
        <dbReference type="EMBL" id="CAB4811664.1"/>
    </source>
</evidence>
<accession>A0A6J6YTT1</accession>
<dbReference type="EMBL" id="CAFAAP010000186">
    <property type="protein sequence ID" value="CAB4811664.1"/>
    <property type="molecule type" value="Genomic_DNA"/>
</dbReference>
<dbReference type="SUPFAM" id="SSF48452">
    <property type="entry name" value="TPR-like"/>
    <property type="match status" value="1"/>
</dbReference>
<feature type="compositionally biased region" description="Basic and acidic residues" evidence="1">
    <location>
        <begin position="33"/>
        <end position="241"/>
    </location>
</feature>
<name>A0A6J6YTT1_9ZZZZ</name>
<sequence>MPRDDSESSSSREPRRSSGERTGRPARPFVKGSRPDRPAGAGRSDRPDRSDRPRRSSSDRSDRPARSFDRDRPPRRDSGDRPDRPRRSSSDRSDRPARSFDRDRPPRRDSGDRPDRPRRDSSDRPARSFDRDRPPRRDSSDRPDRPRRDSSDRPARSFDRDRAPRRDSSDRPARSFDRDRPPRRDSSDRPDRPRRSSSDRSDRPARSFDRDRAPRRDSSDRRPRRDSSDRPVRARREDGPDTRTTAQQKSDDVARRTGGRRYGTDPYPPAKHTRESWQDEGSTRRSSSGPRTSSKRSSRFEDDDDRAMTISIKNVEAGDANKIKEQLGATADRAIERLARSLHAFEAHRYSEARKLIMPLLSQVIGIAVVHEVAGLSMYRLGRWQDAADQLEIARGLKPAEVVNHPVLADCYRALRRYEKVTELWESMKLMSPQPGLLAEGRIVAAGALADQGELQAAVRMMTHGTSDPHKVQEHHLREWYVLADLYDRAGDVASARRLFVKIQSSEPKFADVADRLNTLGE</sequence>
<dbReference type="InterPro" id="IPR011990">
    <property type="entry name" value="TPR-like_helical_dom_sf"/>
</dbReference>
<evidence type="ECO:0000256" key="1">
    <source>
        <dbReference type="SAM" id="MobiDB-lite"/>
    </source>
</evidence>
<proteinExistence type="predicted"/>
<feature type="compositionally biased region" description="Basic and acidic residues" evidence="1">
    <location>
        <begin position="272"/>
        <end position="283"/>
    </location>
</feature>
<gene>
    <name evidence="2" type="ORF">UFOPK3026_01153</name>
</gene>
<dbReference type="AlphaFoldDB" id="A0A6J6YTT1"/>
<feature type="compositionally biased region" description="Basic and acidic residues" evidence="1">
    <location>
        <begin position="1"/>
        <end position="23"/>
    </location>
</feature>
<protein>
    <submittedName>
        <fullName evidence="2">Unannotated protein</fullName>
    </submittedName>
</protein>